<dbReference type="EnsemblPlants" id="EMT23582">
    <property type="protein sequence ID" value="EMT23582"/>
    <property type="gene ID" value="F775_14659"/>
</dbReference>
<reference evidence="5" key="1">
    <citation type="submission" date="2015-06" db="UniProtKB">
        <authorList>
            <consortium name="EnsemblPlants"/>
        </authorList>
    </citation>
    <scope>IDENTIFICATION</scope>
</reference>
<evidence type="ECO:0000259" key="3">
    <source>
        <dbReference type="Pfam" id="PF23559"/>
    </source>
</evidence>
<dbReference type="Gene3D" id="1.10.10.10">
    <property type="entry name" value="Winged helix-like DNA-binding domain superfamily/Winged helix DNA-binding domain"/>
    <property type="match status" value="1"/>
</dbReference>
<dbReference type="InterPro" id="IPR055414">
    <property type="entry name" value="LRR_R13L4/SHOC2-like"/>
</dbReference>
<dbReference type="Gene3D" id="3.80.10.10">
    <property type="entry name" value="Ribonuclease Inhibitor"/>
    <property type="match status" value="1"/>
</dbReference>
<dbReference type="Pfam" id="PF23598">
    <property type="entry name" value="LRR_14"/>
    <property type="match status" value="1"/>
</dbReference>
<feature type="domain" description="Disease resistance R13L4/SHOC-2-like LRR" evidence="4">
    <location>
        <begin position="141"/>
        <end position="469"/>
    </location>
</feature>
<keyword evidence="2" id="KW-0611">Plant defense</keyword>
<dbReference type="FunFam" id="1.10.10.10:FF:000322">
    <property type="entry name" value="Probable disease resistance protein At1g63360"/>
    <property type="match status" value="1"/>
</dbReference>
<keyword evidence="1" id="KW-0677">Repeat</keyword>
<dbReference type="PANTHER" id="PTHR23155:SF1005">
    <property type="entry name" value="OS07G0197300 PROTEIN"/>
    <property type="match status" value="1"/>
</dbReference>
<dbReference type="AlphaFoldDB" id="M8C941"/>
<proteinExistence type="predicted"/>
<evidence type="ECO:0000313" key="5">
    <source>
        <dbReference type="EnsemblPlants" id="EMT23582"/>
    </source>
</evidence>
<feature type="domain" description="Disease resistance protein winged helix" evidence="3">
    <location>
        <begin position="25"/>
        <end position="94"/>
    </location>
</feature>
<dbReference type="InterPro" id="IPR036388">
    <property type="entry name" value="WH-like_DNA-bd_sf"/>
</dbReference>
<dbReference type="InterPro" id="IPR058922">
    <property type="entry name" value="WHD_DRP"/>
</dbReference>
<evidence type="ECO:0000259" key="4">
    <source>
        <dbReference type="Pfam" id="PF23598"/>
    </source>
</evidence>
<dbReference type="Pfam" id="PF23559">
    <property type="entry name" value="WHD_DRP"/>
    <property type="match status" value="1"/>
</dbReference>
<dbReference type="GO" id="GO:0002758">
    <property type="term" value="P:innate immune response-activating signaling pathway"/>
    <property type="evidence" value="ECO:0007669"/>
    <property type="project" value="UniProtKB-ARBA"/>
</dbReference>
<dbReference type="InterPro" id="IPR044974">
    <property type="entry name" value="Disease_R_plants"/>
</dbReference>
<evidence type="ECO:0000256" key="1">
    <source>
        <dbReference type="ARBA" id="ARBA00022737"/>
    </source>
</evidence>
<name>M8C941_AEGTA</name>
<sequence>MRQIVTLSYSHLPHHLKTCMMYLSIFPEDYEIKKGRLLSRWIAEGLVAERRGLTLLEVAESYFDELVSRNMIVPANISYDGRVKSCRVHDMMLEVMVSRSMEANFVSLVGGEQHEGESLGKIRRLSIQSSGGPKDERSMKHVRSLSTFHPQGHKALLERLGEFTLLRVLDLEDCKALQNKHMKHVCRMFLLRFLNLNGTDISKMPKKIGKLVHLQTLNLWNTLLHGLPQSVTELEKLESLYFHNRESYFDCRLPCGLGRMKALRVLDKMVLHDDGADAAREIGELTQLRKLNISIDCSQEVLQVLITALNRTYSLRQLSILDRGNGKIMNILGEMTSPPLLLRSMEICGGIDGMPEWFGSLMHLGKLDISYTMLSSDEILGILCELPNLLRLTLGFRSCTNDALVISAEYRFPVLKQLNVHSVQKEIIFEQGSMAMLEKLEVGFGSEEKSLSGIEHLPSLKVVVLAGLRSNRTLHQTVPQLKLESDRRPVPNQFKVVAPARIWEEL</sequence>
<organism evidence="5">
    <name type="scientific">Aegilops tauschii</name>
    <name type="common">Tausch's goatgrass</name>
    <name type="synonym">Aegilops squarrosa</name>
    <dbReference type="NCBI Taxonomy" id="37682"/>
    <lineage>
        <taxon>Eukaryota</taxon>
        <taxon>Viridiplantae</taxon>
        <taxon>Streptophyta</taxon>
        <taxon>Embryophyta</taxon>
        <taxon>Tracheophyta</taxon>
        <taxon>Spermatophyta</taxon>
        <taxon>Magnoliopsida</taxon>
        <taxon>Liliopsida</taxon>
        <taxon>Poales</taxon>
        <taxon>Poaceae</taxon>
        <taxon>BOP clade</taxon>
        <taxon>Pooideae</taxon>
        <taxon>Triticodae</taxon>
        <taxon>Triticeae</taxon>
        <taxon>Triticinae</taxon>
        <taxon>Aegilops</taxon>
    </lineage>
</organism>
<dbReference type="InterPro" id="IPR032675">
    <property type="entry name" value="LRR_dom_sf"/>
</dbReference>
<dbReference type="SUPFAM" id="SSF52058">
    <property type="entry name" value="L domain-like"/>
    <property type="match status" value="1"/>
</dbReference>
<evidence type="ECO:0000256" key="2">
    <source>
        <dbReference type="ARBA" id="ARBA00022821"/>
    </source>
</evidence>
<protein>
    <submittedName>
        <fullName evidence="5">Disease resistance protein RPM1</fullName>
    </submittedName>
</protein>
<dbReference type="GO" id="GO:0009626">
    <property type="term" value="P:plant-type hypersensitive response"/>
    <property type="evidence" value="ECO:0007669"/>
    <property type="project" value="UniProtKB-ARBA"/>
</dbReference>
<accession>M8C941</accession>
<dbReference type="GO" id="GO:0042742">
    <property type="term" value="P:defense response to bacterium"/>
    <property type="evidence" value="ECO:0007669"/>
    <property type="project" value="UniProtKB-ARBA"/>
</dbReference>
<dbReference type="ExpressionAtlas" id="M8C941">
    <property type="expression patterns" value="baseline"/>
</dbReference>
<dbReference type="PANTHER" id="PTHR23155">
    <property type="entry name" value="DISEASE RESISTANCE PROTEIN RP"/>
    <property type="match status" value="1"/>
</dbReference>